<organism evidence="1 2">
    <name type="scientific">Haloarchaeobius iranensis</name>
    <dbReference type="NCBI Taxonomy" id="996166"/>
    <lineage>
        <taxon>Archaea</taxon>
        <taxon>Methanobacteriati</taxon>
        <taxon>Methanobacteriota</taxon>
        <taxon>Stenosarchaea group</taxon>
        <taxon>Halobacteria</taxon>
        <taxon>Halobacteriales</taxon>
        <taxon>Halorubellaceae</taxon>
        <taxon>Haloarchaeobius</taxon>
    </lineage>
</organism>
<name>A0A1G9YQY5_9EURY</name>
<dbReference type="Pfam" id="PF24444">
    <property type="entry name" value="DUF7563"/>
    <property type="match status" value="1"/>
</dbReference>
<protein>
    <recommendedName>
        <fullName evidence="3">Small CPxCG-related zinc finger protein</fullName>
    </recommendedName>
</protein>
<keyword evidence="2" id="KW-1185">Reference proteome</keyword>
<dbReference type="AlphaFoldDB" id="A0A1G9YQY5"/>
<proteinExistence type="predicted"/>
<dbReference type="EMBL" id="FNIA01000015">
    <property type="protein sequence ID" value="SDN10995.1"/>
    <property type="molecule type" value="Genomic_DNA"/>
</dbReference>
<reference evidence="1 2" key="1">
    <citation type="submission" date="2016-10" db="EMBL/GenBank/DDBJ databases">
        <authorList>
            <person name="de Groot N.N."/>
        </authorList>
    </citation>
    <scope>NUCLEOTIDE SEQUENCE [LARGE SCALE GENOMIC DNA]</scope>
    <source>
        <strain evidence="2">EB21,IBRC-M 10013,KCTC 4048</strain>
    </source>
</reference>
<evidence type="ECO:0008006" key="3">
    <source>
        <dbReference type="Google" id="ProtNLM"/>
    </source>
</evidence>
<dbReference type="InterPro" id="IPR055985">
    <property type="entry name" value="DUF7563"/>
</dbReference>
<accession>A0A1G9YQY5</accession>
<evidence type="ECO:0000313" key="1">
    <source>
        <dbReference type="EMBL" id="SDN10995.1"/>
    </source>
</evidence>
<gene>
    <name evidence="1" type="ORF">SAMN05192554_11574</name>
</gene>
<sequence>MPFCNNCGRYVSHDFVRVFGWEGEVEHCLDCARHADIHDGAAAR</sequence>
<evidence type="ECO:0000313" key="2">
    <source>
        <dbReference type="Proteomes" id="UP000199370"/>
    </source>
</evidence>
<dbReference type="Proteomes" id="UP000199370">
    <property type="component" value="Unassembled WGS sequence"/>
</dbReference>